<dbReference type="SUPFAM" id="SSF52151">
    <property type="entry name" value="FabD/lysophospholipase-like"/>
    <property type="match status" value="1"/>
</dbReference>
<dbReference type="InterPro" id="IPR009081">
    <property type="entry name" value="PP-bd_ACP"/>
</dbReference>
<gene>
    <name evidence="10" type="ORF">N7452_006220</name>
</gene>
<dbReference type="SMART" id="SM00826">
    <property type="entry name" value="PKS_DH"/>
    <property type="match status" value="1"/>
</dbReference>
<dbReference type="Gene3D" id="3.10.129.110">
    <property type="entry name" value="Polyketide synthase dehydratase"/>
    <property type="match status" value="1"/>
</dbReference>
<dbReference type="Pfam" id="PF22621">
    <property type="entry name" value="CurL-like_PKS_C"/>
    <property type="match status" value="1"/>
</dbReference>
<dbReference type="Gene3D" id="1.10.1200.10">
    <property type="entry name" value="ACP-like"/>
    <property type="match status" value="1"/>
</dbReference>
<dbReference type="InterPro" id="IPR020807">
    <property type="entry name" value="PKS_DH"/>
</dbReference>
<dbReference type="InterPro" id="IPR020841">
    <property type="entry name" value="PKS_Beta-ketoAc_synthase_dom"/>
</dbReference>
<dbReference type="InterPro" id="IPR014031">
    <property type="entry name" value="Ketoacyl_synth_C"/>
</dbReference>
<dbReference type="InterPro" id="IPR016039">
    <property type="entry name" value="Thiolase-like"/>
</dbReference>
<dbReference type="SMART" id="SM00825">
    <property type="entry name" value="PKS_KS"/>
    <property type="match status" value="1"/>
</dbReference>
<dbReference type="GO" id="GO:0004312">
    <property type="term" value="F:fatty acid synthase activity"/>
    <property type="evidence" value="ECO:0007669"/>
    <property type="project" value="TreeGrafter"/>
</dbReference>
<dbReference type="PANTHER" id="PTHR43775:SF29">
    <property type="entry name" value="ASPERFURANONE POLYKETIDE SYNTHASE AFOG-RELATED"/>
    <property type="match status" value="1"/>
</dbReference>
<dbReference type="InterPro" id="IPR016035">
    <property type="entry name" value="Acyl_Trfase/lysoPLipase"/>
</dbReference>
<feature type="region of interest" description="C-terminal hotdog fold" evidence="6">
    <location>
        <begin position="1132"/>
        <end position="1294"/>
    </location>
</feature>
<dbReference type="Gene3D" id="3.40.50.150">
    <property type="entry name" value="Vaccinia Virus protein VP39"/>
    <property type="match status" value="1"/>
</dbReference>
<dbReference type="SUPFAM" id="SSF51735">
    <property type="entry name" value="NAD(P)-binding Rossmann-fold domains"/>
    <property type="match status" value="2"/>
</dbReference>
<dbReference type="CDD" id="cd02440">
    <property type="entry name" value="AdoMet_MTases"/>
    <property type="match status" value="1"/>
</dbReference>
<comment type="caution">
    <text evidence="10">The sequence shown here is derived from an EMBL/GenBank/DDBJ whole genome shotgun (WGS) entry which is preliminary data.</text>
</comment>
<dbReference type="InterPro" id="IPR049551">
    <property type="entry name" value="PKS_DH_C"/>
</dbReference>
<dbReference type="SMART" id="SM00827">
    <property type="entry name" value="PKS_AT"/>
    <property type="match status" value="1"/>
</dbReference>
<dbReference type="GO" id="GO:1901336">
    <property type="term" value="P:lactone biosynthetic process"/>
    <property type="evidence" value="ECO:0007669"/>
    <property type="project" value="UniProtKB-ARBA"/>
</dbReference>
<dbReference type="GO" id="GO:0016491">
    <property type="term" value="F:oxidoreductase activity"/>
    <property type="evidence" value="ECO:0007669"/>
    <property type="project" value="InterPro"/>
</dbReference>
<dbReference type="InterPro" id="IPR011032">
    <property type="entry name" value="GroES-like_sf"/>
</dbReference>
<dbReference type="Gene3D" id="3.90.180.10">
    <property type="entry name" value="Medium-chain alcohol dehydrogenases, catalytic domain"/>
    <property type="match status" value="1"/>
</dbReference>
<protein>
    <submittedName>
        <fullName evidence="10">Acetolactate synthase catalytic subunit</fullName>
    </submittedName>
</protein>
<dbReference type="InterPro" id="IPR049552">
    <property type="entry name" value="PKS_DH_N"/>
</dbReference>
<dbReference type="Pfam" id="PF08242">
    <property type="entry name" value="Methyltransf_12"/>
    <property type="match status" value="1"/>
</dbReference>
<evidence type="ECO:0000256" key="3">
    <source>
        <dbReference type="ARBA" id="ARBA00022679"/>
    </source>
</evidence>
<dbReference type="InterPro" id="IPR050091">
    <property type="entry name" value="PKS_NRPS_Biosynth_Enz"/>
</dbReference>
<comment type="caution">
    <text evidence="6">Lacks conserved residue(s) required for the propagation of feature annotation.</text>
</comment>
<dbReference type="SUPFAM" id="SSF53901">
    <property type="entry name" value="Thiolase-like"/>
    <property type="match status" value="1"/>
</dbReference>
<dbReference type="SUPFAM" id="SSF53335">
    <property type="entry name" value="S-adenosyl-L-methionine-dependent methyltransferases"/>
    <property type="match status" value="1"/>
</dbReference>
<keyword evidence="4" id="KW-0511">Multifunctional enzyme</keyword>
<dbReference type="InterPro" id="IPR049900">
    <property type="entry name" value="PKS_mFAS_DH"/>
</dbReference>
<dbReference type="Pfam" id="PF00550">
    <property type="entry name" value="PP-binding"/>
    <property type="match status" value="1"/>
</dbReference>
<dbReference type="InterPro" id="IPR016036">
    <property type="entry name" value="Malonyl_transacylase_ACP-bd"/>
</dbReference>
<dbReference type="CDD" id="cd05195">
    <property type="entry name" value="enoyl_red"/>
    <property type="match status" value="1"/>
</dbReference>
<dbReference type="SUPFAM" id="SSF55048">
    <property type="entry name" value="Probable ACP-binding domain of malonyl-CoA ACP transacylase"/>
    <property type="match status" value="1"/>
</dbReference>
<organism evidence="10 11">
    <name type="scientific">Penicillium brevicompactum</name>
    <dbReference type="NCBI Taxonomy" id="5074"/>
    <lineage>
        <taxon>Eukaryota</taxon>
        <taxon>Fungi</taxon>
        <taxon>Dikarya</taxon>
        <taxon>Ascomycota</taxon>
        <taxon>Pezizomycotina</taxon>
        <taxon>Eurotiomycetes</taxon>
        <taxon>Eurotiomycetidae</taxon>
        <taxon>Eurotiales</taxon>
        <taxon>Aspergillaceae</taxon>
        <taxon>Penicillium</taxon>
    </lineage>
</organism>
<evidence type="ECO:0000256" key="6">
    <source>
        <dbReference type="PROSITE-ProRule" id="PRU01363"/>
    </source>
</evidence>
<keyword evidence="5" id="KW-0012">Acyltransferase</keyword>
<feature type="region of interest" description="Disordered" evidence="7">
    <location>
        <begin position="2428"/>
        <end position="2457"/>
    </location>
</feature>
<dbReference type="Pfam" id="PF00109">
    <property type="entry name" value="ketoacyl-synt"/>
    <property type="match status" value="1"/>
</dbReference>
<evidence type="ECO:0000313" key="11">
    <source>
        <dbReference type="Proteomes" id="UP001147695"/>
    </source>
</evidence>
<evidence type="ECO:0000256" key="1">
    <source>
        <dbReference type="ARBA" id="ARBA00022450"/>
    </source>
</evidence>
<dbReference type="Pfam" id="PF08240">
    <property type="entry name" value="ADH_N"/>
    <property type="match status" value="1"/>
</dbReference>
<dbReference type="InterPro" id="IPR013968">
    <property type="entry name" value="PKS_KR"/>
</dbReference>
<sequence length="2580" mass="284249">MMDLSNLHREKTDSAPLAIVGYSVRYPQDADNADRFWNFLLQARESSSPFPEDRINAKGFYHPDPNHGGTFHARRAHFLKESPVAFDAAFFKMSKTEVLSLDPQHRLVMENVYHALENAGIPLEKAVSSNTSVFVNGYNHDHADNLKTDPETILKYKPTGTENSLISGRLSWFYDFHGPSMTIETACSGSLVGLHLACQSLKLQESDTAIVSGVNVIGFLPHMLGMSYSGFVGSEGKCLAFDERADGYARGEGVGTIIIKPLATALQDGDVIRAVIRGTGLNQDGKTPGVTYPSMIAQDQLICKTYSKSGLDPADTCYIESHGTGTQAGDVVEVSAIARAFDAASRKLPLYIGALKTNIGHLEGGSGIAGLIKTIMILESGIIPPNANFENLNPKISLQDRNLSFPTESLPWPTPGVRRASVSCFGLSGTNSHCILDDAYNFLNENGLHGRHNTRVDVPTSDEIKAMVLTRDSWLTEQPSATKSHVANLKKCVGASTPASCGTPRPKILVLSAFNEKALERYASHIVTYLQRREISSDDDAGLLSSLAFTLSNRRTHFPWTTSIIANSTIEVQQTLTKGELRISHRQGSPKLGFVFTGQGAQYIGMGQQLITYTEFRTSLEQASRHFQTLGSDWLLLDELTKKHDTRINIPAIAHPALTAIQIALVDLLHGWNVTPLRVVGHSSGEIAAAYCAGKISRESAWRVAFFRGQMVSENIKAHGSMMAVALSPADLEQYLEKVRKEGPSDGVLVIACFNSPKNQTVSGDEVMIDTLKQLLDAEGIFARKLNVSNAYHSSHMTPFVESYHRSMGSLEPGDSHQNIRMFSTFTGAEILDPFLDASYWCANMVGSVKFTDALQALCFTATHQDNVHNIETGRRAAVNELIEIGAHSALSSAVKETIAEEHGISYSPSLVRNSSGPQTLLHTIGTLSAKGCPADISKANGTDSPDKPAILVDLPPYPFDHSNEEIYESRLARNLRLRPHPRHDLFGAPVSDWNPRHPRWRHFLRVGENPWLKQHMSDGRVIFPDAGYLVMAIESSMQMAEKLRPVAGLNLTHIDFISPLIIPDTAFGVEVMIYHTPADETGTWKRFEVSSYSELEDHWILHCSGLVCLRYEESYGQNGSLPVYSSDRESVYRQTQWKDASYHFNGVDKIYKGIDLGPIFRTLSNVRIGGGSLLADVRVPDIEPLMPQSYMHSHLLHPVTLHSIMQAAATAAHSLQDDDTPFKASFRSIEAVWISANVPSEPETILQCFAQASAFRKEVANCDIDVLATSVPEEYSISISGLQLKPREQTSDRQTENELQIYSIEWFPDISLLTKAKFDHLVKPPASVTTYDEESSRFTNLQLASALLATDALIDLKGLDLSTVAPHYHHFYDLLKHIAADILTDSIPSIPFKTWQEYAQDESRRDRLYDEVAAQGTDGALLMRVGRQLASFFRNKVDPLYIMFGQNDDLMTQYYDEDFQIGRIPQGLETILSLIRWSNRPNLRVLEVGAGTGSFTAQVLSRLCPPGMKPSVVAEYIFTDLSSGFFEKARERLEPWSDIMSYNKFDVGVDPGSQGFLQGTYDLVIASNVLHATPDLHKTLMNLRSLLRSGGRLLLHEGIRQDAMWTNLSFSALPGWWLSMEPERRWCPYIPAETWDRYLQECGFSGVDFETPSSDYAEFAKLSLMVSTAKEPKFEEDQRKDVIICVQEGEVSKIAEAVMSRMHNLGIKCLICPLNDLRELDLSNKVLISMLEVEAALKMDEDEYHIIQRVFAICQRTLWVTGSPIVDPTLNVATGITRSMRQKKDSNEMNLVTLSIADKSLPVDDMVNSIFQIFSHQFLSSRPVADRNAEYNMDAEGIINTNRIVVNSDASSTIRGRLSMLLPVEVGWEKGAAKGSLKMRFGQPGDLESITWVTDRLDKDLAVNDVEIYVRAVGLSSLDVRAAKVATAQLTLGGEATGVVTKVGSGVSTLRLGDRVICLDGSSPYPAGTLRTHFQVDSSLAMQIPETLEFEAAAALPVTWTTVIYALKHIGQLTIGERVLVSAAASAIGQAAIQYSQYLQAEVFAVVSSTDERETIMREYEIPEDHIFLNGQHNISAFSRRMKRLAPMGMDVILNVEFDEQVTRDCWNCIASCGRFVEVGNNPLAGTAPTHSAAPDNVTLSKVDIITLARRRPQVAQQLLQDVIHLWSEDKIRAAQPTQVLSYGQLGEAIQLLQGNNVHHLVLRPGGDQINVVPETAEPTNLDPHASYVFAGGLGEINRKIAVHLVDRGARQLIFLYQKCAKIDSQDWESFSEALAETYCKAVLHRCDISVESELDSFISRYASHHPPIKGYIQYSAPESSNNGDLVSSGEESTTALHTRAKGYAKVTNLLHKPDFFIMISSTAGINGTGSSRYAAETAFHDALAQQLVSHGVHATSIHSHGLSASTDLPTSDLKELLAMIDYATDPSSPQSPQLIGTIPTPASCHDQDDPTPPYLSDPLFRRLPVAFSPGASSSSEPTEQKASVRDALRGTGNAEQAALIVSDGIRRKLSSLLNVAESEIDFDNNVRINGVDSLIQMEFLAWLDSELSTEVSAEELGSKSIRELSGHLVSMSPLVEFG</sequence>
<dbReference type="SUPFAM" id="SSF47336">
    <property type="entry name" value="ACP-like"/>
    <property type="match status" value="1"/>
</dbReference>
<keyword evidence="1" id="KW-0596">Phosphopantetheine</keyword>
<dbReference type="InterPro" id="IPR036736">
    <property type="entry name" value="ACP-like_sf"/>
</dbReference>
<evidence type="ECO:0000256" key="4">
    <source>
        <dbReference type="ARBA" id="ARBA00023268"/>
    </source>
</evidence>
<dbReference type="Gene3D" id="3.40.366.10">
    <property type="entry name" value="Malonyl-Coenzyme A Acyl Carrier Protein, domain 2"/>
    <property type="match status" value="1"/>
</dbReference>
<dbReference type="InterPro" id="IPR020843">
    <property type="entry name" value="ER"/>
</dbReference>
<feature type="region of interest" description="N-terminal hotdog fold" evidence="6">
    <location>
        <begin position="984"/>
        <end position="1115"/>
    </location>
</feature>
<dbReference type="SMART" id="SM00829">
    <property type="entry name" value="PKS_ER"/>
    <property type="match status" value="1"/>
</dbReference>
<dbReference type="Pfam" id="PF00698">
    <property type="entry name" value="Acyl_transf_1"/>
    <property type="match status" value="1"/>
</dbReference>
<dbReference type="InterPro" id="IPR014043">
    <property type="entry name" value="Acyl_transferase_dom"/>
</dbReference>
<dbReference type="Pfam" id="PF13602">
    <property type="entry name" value="ADH_zinc_N_2"/>
    <property type="match status" value="1"/>
</dbReference>
<dbReference type="PROSITE" id="PS52004">
    <property type="entry name" value="KS3_2"/>
    <property type="match status" value="1"/>
</dbReference>
<dbReference type="Pfam" id="PF21089">
    <property type="entry name" value="PKS_DH_N"/>
    <property type="match status" value="1"/>
</dbReference>
<dbReference type="EMBL" id="JAPZBQ010000003">
    <property type="protein sequence ID" value="KAJ5339492.1"/>
    <property type="molecule type" value="Genomic_DNA"/>
</dbReference>
<dbReference type="GO" id="GO:0006633">
    <property type="term" value="P:fatty acid biosynthetic process"/>
    <property type="evidence" value="ECO:0007669"/>
    <property type="project" value="TreeGrafter"/>
</dbReference>
<evidence type="ECO:0000256" key="7">
    <source>
        <dbReference type="SAM" id="MobiDB-lite"/>
    </source>
</evidence>
<name>A0A9W9QK63_PENBR</name>
<feature type="region of interest" description="Disordered" evidence="7">
    <location>
        <begin position="2468"/>
        <end position="2487"/>
    </location>
</feature>
<dbReference type="InterPro" id="IPR013154">
    <property type="entry name" value="ADH-like_N"/>
</dbReference>
<dbReference type="InterPro" id="IPR029063">
    <property type="entry name" value="SAM-dependent_MTases_sf"/>
</dbReference>
<evidence type="ECO:0000259" key="9">
    <source>
        <dbReference type="PROSITE" id="PS52019"/>
    </source>
</evidence>
<dbReference type="Gene3D" id="3.30.70.3290">
    <property type="match status" value="1"/>
</dbReference>
<dbReference type="InterPro" id="IPR036291">
    <property type="entry name" value="NAD(P)-bd_dom_sf"/>
</dbReference>
<evidence type="ECO:0000313" key="10">
    <source>
        <dbReference type="EMBL" id="KAJ5339492.1"/>
    </source>
</evidence>
<keyword evidence="2" id="KW-0597">Phosphoprotein</keyword>
<dbReference type="PANTHER" id="PTHR43775">
    <property type="entry name" value="FATTY ACID SYNTHASE"/>
    <property type="match status" value="1"/>
</dbReference>
<reference evidence="10" key="1">
    <citation type="submission" date="2022-12" db="EMBL/GenBank/DDBJ databases">
        <authorList>
            <person name="Petersen C."/>
        </authorList>
    </citation>
    <scope>NUCLEOTIDE SEQUENCE</scope>
    <source>
        <strain evidence="10">IBT 35673</strain>
    </source>
</reference>
<dbReference type="SMART" id="SM00822">
    <property type="entry name" value="PKS_KR"/>
    <property type="match status" value="1"/>
</dbReference>
<dbReference type="InterPro" id="IPR042104">
    <property type="entry name" value="PKS_dehydratase_sf"/>
</dbReference>
<dbReference type="InterPro" id="IPR001227">
    <property type="entry name" value="Ac_transferase_dom_sf"/>
</dbReference>
<dbReference type="SUPFAM" id="SSF50129">
    <property type="entry name" value="GroES-like"/>
    <property type="match status" value="1"/>
</dbReference>
<accession>A0A9W9QK63</accession>
<keyword evidence="3" id="KW-0808">Transferase</keyword>
<feature type="domain" description="Ketosynthase family 3 (KS3)" evidence="8">
    <location>
        <begin position="14"/>
        <end position="438"/>
    </location>
</feature>
<dbReference type="Pfam" id="PF08659">
    <property type="entry name" value="KR"/>
    <property type="match status" value="1"/>
</dbReference>
<dbReference type="Gene3D" id="3.40.50.720">
    <property type="entry name" value="NAD(P)-binding Rossmann-like Domain"/>
    <property type="match status" value="2"/>
</dbReference>
<evidence type="ECO:0000259" key="8">
    <source>
        <dbReference type="PROSITE" id="PS52004"/>
    </source>
</evidence>
<dbReference type="InterPro" id="IPR014030">
    <property type="entry name" value="Ketoacyl_synth_N"/>
</dbReference>
<reference evidence="10" key="2">
    <citation type="journal article" date="2023" name="IMA Fungus">
        <title>Comparative genomic study of the Penicillium genus elucidates a diverse pangenome and 15 lateral gene transfer events.</title>
        <authorList>
            <person name="Petersen C."/>
            <person name="Sorensen T."/>
            <person name="Nielsen M.R."/>
            <person name="Sondergaard T.E."/>
            <person name="Sorensen J.L."/>
            <person name="Fitzpatrick D.A."/>
            <person name="Frisvad J.C."/>
            <person name="Nielsen K.L."/>
        </authorList>
    </citation>
    <scope>NUCLEOTIDE SEQUENCE</scope>
    <source>
        <strain evidence="10">IBT 35673</strain>
    </source>
</reference>
<dbReference type="InterPro" id="IPR013217">
    <property type="entry name" value="Methyltransf_12"/>
</dbReference>
<dbReference type="Pfam" id="PF02801">
    <property type="entry name" value="Ketoacyl-synt_C"/>
    <property type="match status" value="1"/>
</dbReference>
<feature type="domain" description="PKS/mFAS DH" evidence="9">
    <location>
        <begin position="984"/>
        <end position="1294"/>
    </location>
</feature>
<dbReference type="Proteomes" id="UP001147695">
    <property type="component" value="Unassembled WGS sequence"/>
</dbReference>
<proteinExistence type="predicted"/>
<dbReference type="Gene3D" id="3.40.47.10">
    <property type="match status" value="1"/>
</dbReference>
<dbReference type="GO" id="GO:0044550">
    <property type="term" value="P:secondary metabolite biosynthetic process"/>
    <property type="evidence" value="ECO:0007669"/>
    <property type="project" value="UniProtKB-ARBA"/>
</dbReference>
<dbReference type="CDD" id="cd00833">
    <property type="entry name" value="PKS"/>
    <property type="match status" value="1"/>
</dbReference>
<dbReference type="PROSITE" id="PS52019">
    <property type="entry name" value="PKS_MFAS_DH"/>
    <property type="match status" value="1"/>
</dbReference>
<evidence type="ECO:0000256" key="5">
    <source>
        <dbReference type="ARBA" id="ARBA00023315"/>
    </source>
</evidence>
<dbReference type="Pfam" id="PF14765">
    <property type="entry name" value="PS-DH"/>
    <property type="match status" value="1"/>
</dbReference>
<dbReference type="InterPro" id="IPR057326">
    <property type="entry name" value="KR_dom"/>
</dbReference>
<evidence type="ECO:0000256" key="2">
    <source>
        <dbReference type="ARBA" id="ARBA00022553"/>
    </source>
</evidence>